<dbReference type="GO" id="GO:0004175">
    <property type="term" value="F:endopeptidase activity"/>
    <property type="evidence" value="ECO:0007669"/>
    <property type="project" value="TreeGrafter"/>
</dbReference>
<evidence type="ECO:0000256" key="5">
    <source>
        <dbReference type="RuleBase" id="RU004404"/>
    </source>
</evidence>
<dbReference type="Pfam" id="PF03572">
    <property type="entry name" value="Peptidase_S41"/>
    <property type="match status" value="1"/>
</dbReference>
<keyword evidence="6" id="KW-0812">Transmembrane</keyword>
<dbReference type="RefSeq" id="WP_005604553.1">
    <property type="nucleotide sequence ID" value="NZ_GG663524.1"/>
</dbReference>
<evidence type="ECO:0000256" key="2">
    <source>
        <dbReference type="ARBA" id="ARBA00022670"/>
    </source>
</evidence>
<dbReference type="GeneID" id="98917487"/>
<evidence type="ECO:0000313" key="9">
    <source>
        <dbReference type="Proteomes" id="UP000006238"/>
    </source>
</evidence>
<feature type="domain" description="PDZ" evidence="7">
    <location>
        <begin position="97"/>
        <end position="162"/>
    </location>
</feature>
<dbReference type="InterPro" id="IPR001478">
    <property type="entry name" value="PDZ"/>
</dbReference>
<dbReference type="PANTHER" id="PTHR32060:SF30">
    <property type="entry name" value="CARBOXY-TERMINAL PROCESSING PROTEASE CTPA"/>
    <property type="match status" value="1"/>
</dbReference>
<keyword evidence="9" id="KW-1185">Reference proteome</keyword>
<gene>
    <name evidence="8" type="ORF">BUTYVIB_02412</name>
</gene>
<protein>
    <submittedName>
        <fullName evidence="8">Peptidase, S41 family</fullName>
        <ecNumber evidence="8">3.4.21.-</ecNumber>
    </submittedName>
</protein>
<reference evidence="8 9" key="1">
    <citation type="submission" date="2010-02" db="EMBL/GenBank/DDBJ databases">
        <authorList>
            <person name="Weinstock G."/>
            <person name="Sodergren E."/>
            <person name="Clifton S."/>
            <person name="Fulton L."/>
            <person name="Fulton B."/>
            <person name="Courtney L."/>
            <person name="Fronick C."/>
            <person name="Harrison M."/>
            <person name="Strong C."/>
            <person name="Farmer C."/>
            <person name="Delahaunty K."/>
            <person name="Markovic C."/>
            <person name="Hall O."/>
            <person name="Minx P."/>
            <person name="Tomlinson C."/>
            <person name="Mitreva M."/>
            <person name="Nelson J."/>
            <person name="Hou S."/>
            <person name="Wollam A."/>
            <person name="Pepin K.H."/>
            <person name="Johnson M."/>
            <person name="Bhonagiri V."/>
            <person name="Zhang X."/>
            <person name="Suruliraj S."/>
            <person name="Warren W."/>
            <person name="Chinwalla A."/>
            <person name="Mardis E.R."/>
            <person name="Wilson R.K."/>
        </authorList>
    </citation>
    <scope>NUCLEOTIDE SEQUENCE [LARGE SCALE GENOMIC DNA]</scope>
    <source>
        <strain evidence="8 9">DSM 2876</strain>
    </source>
</reference>
<comment type="similarity">
    <text evidence="1 5">Belongs to the peptidase S41A family.</text>
</comment>
<keyword evidence="4 5" id="KW-0720">Serine protease</keyword>
<dbReference type="SUPFAM" id="SSF52096">
    <property type="entry name" value="ClpP/crotonase"/>
    <property type="match status" value="1"/>
</dbReference>
<keyword evidence="3 5" id="KW-0378">Hydrolase</keyword>
<sequence>MYDDYEVKKSFKKGLISGIVPVLIIAVLVNILVYRNMTSKRIEVAKSTATKISKIKELIDDKYLFDYKQGDMENAIIKAYVSGLGDPYSEYYTEEEFKKIGESAAGSYCGVGIYITKDEKDRGIKILQVIEGGPAEDAGLKAGDIITAINGNEIDLTDFDEASSPIMGKEGTKVTVTILRDGVKKDYELTRSVIEQKYVRYSMLDNNIGYVYLAQFTVSSIEQFENAVSDLKENGAKSIIFDLRDNPGGVLNGAVSILDYLLPEGLIAYVEDKYGNRNDYKSTDGTDELDIPCVVLVNENSASASELFTGALKDRGYATVVGKKTFGKGIVQSLFALGDGSGLKITVERYFTPNGVCIHGTGIEPDIDVEYDKDKFYEDGTDTQLDAAIEYLENL</sequence>
<feature type="transmembrane region" description="Helical" evidence="6">
    <location>
        <begin position="15"/>
        <end position="34"/>
    </location>
</feature>
<keyword evidence="6" id="KW-0472">Membrane</keyword>
<dbReference type="PANTHER" id="PTHR32060">
    <property type="entry name" value="TAIL-SPECIFIC PROTEASE"/>
    <property type="match status" value="1"/>
</dbReference>
<dbReference type="Pfam" id="PF17820">
    <property type="entry name" value="PDZ_6"/>
    <property type="match status" value="1"/>
</dbReference>
<dbReference type="InterPro" id="IPR041489">
    <property type="entry name" value="PDZ_6"/>
</dbReference>
<dbReference type="GO" id="GO:0030288">
    <property type="term" value="C:outer membrane-bounded periplasmic space"/>
    <property type="evidence" value="ECO:0007669"/>
    <property type="project" value="TreeGrafter"/>
</dbReference>
<dbReference type="Gene3D" id="3.30.750.44">
    <property type="match status" value="1"/>
</dbReference>
<proteinExistence type="inferred from homology"/>
<dbReference type="GO" id="GO:0008236">
    <property type="term" value="F:serine-type peptidase activity"/>
    <property type="evidence" value="ECO:0007669"/>
    <property type="project" value="UniProtKB-KW"/>
</dbReference>
<dbReference type="SMART" id="SM00245">
    <property type="entry name" value="TSPc"/>
    <property type="match status" value="1"/>
</dbReference>
<dbReference type="AlphaFoldDB" id="D4S2U0"/>
<dbReference type="STRING" id="45851.BHV86_05725"/>
<dbReference type="InterPro" id="IPR036034">
    <property type="entry name" value="PDZ_sf"/>
</dbReference>
<dbReference type="NCBIfam" id="TIGR00225">
    <property type="entry name" value="prc"/>
    <property type="match status" value="1"/>
</dbReference>
<accession>D4S2U0</accession>
<dbReference type="EC" id="3.4.21.-" evidence="8"/>
<evidence type="ECO:0000256" key="4">
    <source>
        <dbReference type="ARBA" id="ARBA00022825"/>
    </source>
</evidence>
<dbReference type="PROSITE" id="PS50106">
    <property type="entry name" value="PDZ"/>
    <property type="match status" value="1"/>
</dbReference>
<evidence type="ECO:0000256" key="1">
    <source>
        <dbReference type="ARBA" id="ARBA00009179"/>
    </source>
</evidence>
<dbReference type="Gene3D" id="2.30.42.10">
    <property type="match status" value="1"/>
</dbReference>
<evidence type="ECO:0000256" key="6">
    <source>
        <dbReference type="SAM" id="Phobius"/>
    </source>
</evidence>
<keyword evidence="2 5" id="KW-0645">Protease</keyword>
<dbReference type="Gene3D" id="3.90.226.10">
    <property type="entry name" value="2-enoyl-CoA Hydratase, Chain A, domain 1"/>
    <property type="match status" value="1"/>
</dbReference>
<dbReference type="Proteomes" id="UP000006238">
    <property type="component" value="Unassembled WGS sequence"/>
</dbReference>
<dbReference type="InterPro" id="IPR029045">
    <property type="entry name" value="ClpP/crotonase-like_dom_sf"/>
</dbReference>
<dbReference type="MEROPS" id="S41.004"/>
<evidence type="ECO:0000259" key="7">
    <source>
        <dbReference type="PROSITE" id="PS50106"/>
    </source>
</evidence>
<dbReference type="SUPFAM" id="SSF50156">
    <property type="entry name" value="PDZ domain-like"/>
    <property type="match status" value="1"/>
</dbReference>
<comment type="caution">
    <text evidence="8">The sequence shown here is derived from an EMBL/GenBank/DDBJ whole genome shotgun (WGS) entry which is preliminary data.</text>
</comment>
<dbReference type="CDD" id="cd07560">
    <property type="entry name" value="Peptidase_S41_CPP"/>
    <property type="match status" value="1"/>
</dbReference>
<dbReference type="eggNOG" id="COG0793">
    <property type="taxonomic scope" value="Bacteria"/>
</dbReference>
<dbReference type="EMBL" id="ABWN01000040">
    <property type="protein sequence ID" value="EFF67545.1"/>
    <property type="molecule type" value="Genomic_DNA"/>
</dbReference>
<dbReference type="SMART" id="SM00228">
    <property type="entry name" value="PDZ"/>
    <property type="match status" value="1"/>
</dbReference>
<evidence type="ECO:0000313" key="8">
    <source>
        <dbReference type="EMBL" id="EFF67545.1"/>
    </source>
</evidence>
<dbReference type="InterPro" id="IPR005151">
    <property type="entry name" value="Tail-specific_protease"/>
</dbReference>
<keyword evidence="6" id="KW-1133">Transmembrane helix</keyword>
<organism evidence="8 9">
    <name type="scientific">Eshraghiella crossota DSM 2876</name>
    <dbReference type="NCBI Taxonomy" id="511680"/>
    <lineage>
        <taxon>Bacteria</taxon>
        <taxon>Bacillati</taxon>
        <taxon>Bacillota</taxon>
        <taxon>Clostridia</taxon>
        <taxon>Lachnospirales</taxon>
        <taxon>Lachnospiraceae</taxon>
        <taxon>Eshraghiella</taxon>
    </lineage>
</organism>
<dbReference type="InterPro" id="IPR004447">
    <property type="entry name" value="Peptidase_S41A"/>
</dbReference>
<name>D4S2U0_9FIRM</name>
<dbReference type="HOGENOM" id="CLU_017295_3_2_9"/>
<evidence type="ECO:0000256" key="3">
    <source>
        <dbReference type="ARBA" id="ARBA00022801"/>
    </source>
</evidence>
<dbReference type="CDD" id="cd06782">
    <property type="entry name" value="cpPDZ_CPP-like"/>
    <property type="match status" value="1"/>
</dbReference>
<dbReference type="GO" id="GO:0007165">
    <property type="term" value="P:signal transduction"/>
    <property type="evidence" value="ECO:0007669"/>
    <property type="project" value="TreeGrafter"/>
</dbReference>
<dbReference type="GO" id="GO:0006508">
    <property type="term" value="P:proteolysis"/>
    <property type="evidence" value="ECO:0007669"/>
    <property type="project" value="UniProtKB-KW"/>
</dbReference>